<evidence type="ECO:0000259" key="11">
    <source>
        <dbReference type="Pfam" id="PF00394"/>
    </source>
</evidence>
<gene>
    <name evidence="14" type="ORF">ASCRUDRAFT_80001</name>
</gene>
<dbReference type="Pfam" id="PF00394">
    <property type="entry name" value="Cu-oxidase"/>
    <property type="match status" value="1"/>
</dbReference>
<dbReference type="InterPro" id="IPR011706">
    <property type="entry name" value="Cu-oxidase_C"/>
</dbReference>
<keyword evidence="9" id="KW-0472">Membrane</keyword>
<evidence type="ECO:0000256" key="4">
    <source>
        <dbReference type="ARBA" id="ARBA00022723"/>
    </source>
</evidence>
<dbReference type="STRING" id="1344418.A0A1D2VLN1"/>
<comment type="similarity">
    <text evidence="2">Belongs to the multicopper oxidase family.</text>
</comment>
<dbReference type="PANTHER" id="PTHR11709">
    <property type="entry name" value="MULTI-COPPER OXIDASE"/>
    <property type="match status" value="1"/>
</dbReference>
<dbReference type="RefSeq" id="XP_020048810.1">
    <property type="nucleotide sequence ID" value="XM_020194449.1"/>
</dbReference>
<feature type="domain" description="Plastocyanin-like" evidence="12">
    <location>
        <begin position="321"/>
        <end position="371"/>
    </location>
</feature>
<evidence type="ECO:0000256" key="6">
    <source>
        <dbReference type="ARBA" id="ARBA00023002"/>
    </source>
</evidence>
<keyword evidence="7" id="KW-0186">Copper</keyword>
<keyword evidence="4" id="KW-0479">Metal-binding</keyword>
<reference evidence="15" key="1">
    <citation type="submission" date="2016-05" db="EMBL/GenBank/DDBJ databases">
        <title>Comparative genomics of biotechnologically important yeasts.</title>
        <authorList>
            <consortium name="DOE Joint Genome Institute"/>
            <person name="Riley R."/>
            <person name="Haridas S."/>
            <person name="Wolfe K.H."/>
            <person name="Lopes M.R."/>
            <person name="Hittinger C.T."/>
            <person name="Goker M."/>
            <person name="Salamov A."/>
            <person name="Wisecaver J."/>
            <person name="Long T.M."/>
            <person name="Aerts A.L."/>
            <person name="Barry K."/>
            <person name="Choi C."/>
            <person name="Clum A."/>
            <person name="Coughlan A.Y."/>
            <person name="Deshpande S."/>
            <person name="Douglass A.P."/>
            <person name="Hanson S.J."/>
            <person name="Klenk H.-P."/>
            <person name="Labutti K."/>
            <person name="Lapidus A."/>
            <person name="Lindquist E."/>
            <person name="Lipzen A."/>
            <person name="Meier-Kolthoff J.P."/>
            <person name="Ohm R.A."/>
            <person name="Otillar R.P."/>
            <person name="Pangilinan J."/>
            <person name="Peng Y."/>
            <person name="Rokas A."/>
            <person name="Rosa C.A."/>
            <person name="Scheuner C."/>
            <person name="Sibirny A.A."/>
            <person name="Slot J.C."/>
            <person name="Stielow J.B."/>
            <person name="Sun H."/>
            <person name="Kurtzman C.P."/>
            <person name="Blackwell M."/>
            <person name="Grigoriev I.V."/>
            <person name="Jeffries T.W."/>
        </authorList>
    </citation>
    <scope>NUCLEOTIDE SEQUENCE [LARGE SCALE GENOMIC DNA]</scope>
    <source>
        <strain evidence="15">DSM 1968</strain>
    </source>
</reference>
<evidence type="ECO:0000256" key="8">
    <source>
        <dbReference type="ARBA" id="ARBA00023065"/>
    </source>
</evidence>
<dbReference type="InterPro" id="IPR001117">
    <property type="entry name" value="Cu-oxidase_2nd"/>
</dbReference>
<protein>
    <submittedName>
        <fullName evidence="14">Cupredoxin</fullName>
    </submittedName>
</protein>
<evidence type="ECO:0000259" key="12">
    <source>
        <dbReference type="Pfam" id="PF07731"/>
    </source>
</evidence>
<evidence type="ECO:0000313" key="14">
    <source>
        <dbReference type="EMBL" id="ODV62503.1"/>
    </source>
</evidence>
<keyword evidence="6" id="KW-0560">Oxidoreductase</keyword>
<sequence length="476" mass="53733">MSLFSLFLITILSTLANNAQAETHTWYFEVTYVDANPDGRFNRTVVGFNNTWPLPTLEVDKGDRGIKIPPHFHGLFQNGSNQMDGPEMVTQCTIVPGQTMLYNFSVGNQVGAYWYHSHTKGQYGDGIRAAFIIHDSDFPYDYDEETVITVSEWYHDDSATLDRSFLNLYNPIEAEPIPQNLLFNDTRNDSWVFEPGKTYLAHIINIGAFVSQYLYIENHTMTVIAVDGIYVQPSEYYVDSIDDFLDDFYLQPLKEEEIYDDYDFETTVDVVMDNLGDGINYAFFNNITYVKPKVPTLITANFEDKSDLIAFNGSNHGGWPEYPMRRDTIYVRPQSYFVIRFRADNPGVWYFHCHIEWHLSQGLALTIIEAPLEIQKNENQQLTENYASICEAAGISLVGNAASNSEDFLDLSDEDVQPKPLPGGFTARGIVALVFSCVTGVLGIFMISVYGLSDIKNIEEKASSTGEGTNPKGNLS</sequence>
<comment type="cofactor">
    <cofactor evidence="1">
        <name>Cu cation</name>
        <dbReference type="ChEBI" id="CHEBI:23378"/>
    </cofactor>
</comment>
<dbReference type="OrthoDB" id="2121828at2759"/>
<dbReference type="GO" id="GO:0004322">
    <property type="term" value="F:ferroxidase activity"/>
    <property type="evidence" value="ECO:0007669"/>
    <property type="project" value="TreeGrafter"/>
</dbReference>
<keyword evidence="9" id="KW-0812">Transmembrane</keyword>
<feature type="chain" id="PRO_5008910521" evidence="10">
    <location>
        <begin position="22"/>
        <end position="476"/>
    </location>
</feature>
<name>A0A1D2VLN1_9ASCO</name>
<dbReference type="Gene3D" id="2.60.40.420">
    <property type="entry name" value="Cupredoxins - blue copper proteins"/>
    <property type="match status" value="3"/>
</dbReference>
<dbReference type="EMBL" id="KV454477">
    <property type="protein sequence ID" value="ODV62503.1"/>
    <property type="molecule type" value="Genomic_DNA"/>
</dbReference>
<keyword evidence="3" id="KW-0410">Iron transport</keyword>
<dbReference type="GO" id="GO:0010106">
    <property type="term" value="P:cellular response to iron ion starvation"/>
    <property type="evidence" value="ECO:0007669"/>
    <property type="project" value="TreeGrafter"/>
</dbReference>
<dbReference type="GO" id="GO:0033215">
    <property type="term" value="P:reductive iron assimilation"/>
    <property type="evidence" value="ECO:0007669"/>
    <property type="project" value="TreeGrafter"/>
</dbReference>
<dbReference type="InterPro" id="IPR045087">
    <property type="entry name" value="Cu-oxidase_fam"/>
</dbReference>
<dbReference type="Pfam" id="PF07731">
    <property type="entry name" value="Cu-oxidase_2"/>
    <property type="match status" value="1"/>
</dbReference>
<dbReference type="InParanoid" id="A0A1D2VLN1"/>
<evidence type="ECO:0000256" key="9">
    <source>
        <dbReference type="SAM" id="Phobius"/>
    </source>
</evidence>
<evidence type="ECO:0000256" key="10">
    <source>
        <dbReference type="SAM" id="SignalP"/>
    </source>
</evidence>
<dbReference type="InterPro" id="IPR011707">
    <property type="entry name" value="Cu-oxidase-like_N"/>
</dbReference>
<keyword evidence="3" id="KW-0408">Iron</keyword>
<keyword evidence="8" id="KW-0813">Transport</keyword>
<dbReference type="Proteomes" id="UP000095038">
    <property type="component" value="Unassembled WGS sequence"/>
</dbReference>
<dbReference type="GeneID" id="30968085"/>
<dbReference type="CDD" id="cd13877">
    <property type="entry name" value="CuRO_2_Fet3p_like"/>
    <property type="match status" value="1"/>
</dbReference>
<dbReference type="InterPro" id="IPR008972">
    <property type="entry name" value="Cupredoxin"/>
</dbReference>
<proteinExistence type="inferred from homology"/>
<dbReference type="PROSITE" id="PS00079">
    <property type="entry name" value="MULTICOPPER_OXIDASE1"/>
    <property type="match status" value="1"/>
</dbReference>
<evidence type="ECO:0000256" key="7">
    <source>
        <dbReference type="ARBA" id="ARBA00023008"/>
    </source>
</evidence>
<evidence type="ECO:0000256" key="1">
    <source>
        <dbReference type="ARBA" id="ARBA00001935"/>
    </source>
</evidence>
<dbReference type="InterPro" id="IPR002355">
    <property type="entry name" value="Cu_oxidase_Cu_BS"/>
</dbReference>
<keyword evidence="9" id="KW-1133">Transmembrane helix</keyword>
<dbReference type="PANTHER" id="PTHR11709:SF361">
    <property type="entry name" value="IRON TRANSPORT MULTICOPPER OXIDASE FET3"/>
    <property type="match status" value="1"/>
</dbReference>
<feature type="domain" description="Plastocyanin-like" evidence="11">
    <location>
        <begin position="144"/>
        <end position="241"/>
    </location>
</feature>
<dbReference type="Pfam" id="PF07732">
    <property type="entry name" value="Cu-oxidase_3"/>
    <property type="match status" value="1"/>
</dbReference>
<evidence type="ECO:0000256" key="5">
    <source>
        <dbReference type="ARBA" id="ARBA00022729"/>
    </source>
</evidence>
<keyword evidence="8" id="KW-0406">Ion transport</keyword>
<dbReference type="GO" id="GO:0005507">
    <property type="term" value="F:copper ion binding"/>
    <property type="evidence" value="ECO:0007669"/>
    <property type="project" value="InterPro"/>
</dbReference>
<evidence type="ECO:0000256" key="2">
    <source>
        <dbReference type="ARBA" id="ARBA00010609"/>
    </source>
</evidence>
<dbReference type="PROSITE" id="PS00080">
    <property type="entry name" value="MULTICOPPER_OXIDASE2"/>
    <property type="match status" value="1"/>
</dbReference>
<organism evidence="14 15">
    <name type="scientific">Ascoidea rubescens DSM 1968</name>
    <dbReference type="NCBI Taxonomy" id="1344418"/>
    <lineage>
        <taxon>Eukaryota</taxon>
        <taxon>Fungi</taxon>
        <taxon>Dikarya</taxon>
        <taxon>Ascomycota</taxon>
        <taxon>Saccharomycotina</taxon>
        <taxon>Saccharomycetes</taxon>
        <taxon>Ascoideaceae</taxon>
        <taxon>Ascoidea</taxon>
    </lineage>
</organism>
<feature type="domain" description="Plastocyanin-like" evidence="13">
    <location>
        <begin position="30"/>
        <end position="136"/>
    </location>
</feature>
<dbReference type="AlphaFoldDB" id="A0A1D2VLN1"/>
<evidence type="ECO:0000259" key="13">
    <source>
        <dbReference type="Pfam" id="PF07732"/>
    </source>
</evidence>
<feature type="transmembrane region" description="Helical" evidence="9">
    <location>
        <begin position="430"/>
        <end position="452"/>
    </location>
</feature>
<dbReference type="InterPro" id="IPR033138">
    <property type="entry name" value="Cu_oxidase_CS"/>
</dbReference>
<evidence type="ECO:0000313" key="15">
    <source>
        <dbReference type="Proteomes" id="UP000095038"/>
    </source>
</evidence>
<dbReference type="GO" id="GO:0033573">
    <property type="term" value="C:high-affinity iron permease complex"/>
    <property type="evidence" value="ECO:0007669"/>
    <property type="project" value="TreeGrafter"/>
</dbReference>
<dbReference type="InterPro" id="IPR044130">
    <property type="entry name" value="CuRO_2_Fet3-like"/>
</dbReference>
<keyword evidence="15" id="KW-1185">Reference proteome</keyword>
<feature type="signal peptide" evidence="10">
    <location>
        <begin position="1"/>
        <end position="21"/>
    </location>
</feature>
<keyword evidence="5 10" id="KW-0732">Signal</keyword>
<dbReference type="SUPFAM" id="SSF49503">
    <property type="entry name" value="Cupredoxins"/>
    <property type="match status" value="2"/>
</dbReference>
<evidence type="ECO:0000256" key="3">
    <source>
        <dbReference type="ARBA" id="ARBA00022496"/>
    </source>
</evidence>
<accession>A0A1D2VLN1</accession>